<evidence type="ECO:0000256" key="1">
    <source>
        <dbReference type="SAM" id="MobiDB-lite"/>
    </source>
</evidence>
<organism evidence="2 3">
    <name type="scientific">Cirrhinus mrigala</name>
    <name type="common">Mrigala</name>
    <dbReference type="NCBI Taxonomy" id="683832"/>
    <lineage>
        <taxon>Eukaryota</taxon>
        <taxon>Metazoa</taxon>
        <taxon>Chordata</taxon>
        <taxon>Craniata</taxon>
        <taxon>Vertebrata</taxon>
        <taxon>Euteleostomi</taxon>
        <taxon>Actinopterygii</taxon>
        <taxon>Neopterygii</taxon>
        <taxon>Teleostei</taxon>
        <taxon>Ostariophysi</taxon>
        <taxon>Cypriniformes</taxon>
        <taxon>Cyprinidae</taxon>
        <taxon>Labeoninae</taxon>
        <taxon>Labeonini</taxon>
        <taxon>Cirrhinus</taxon>
    </lineage>
</organism>
<comment type="caution">
    <text evidence="2">The sequence shown here is derived from an EMBL/GenBank/DDBJ whole genome shotgun (WGS) entry which is preliminary data.</text>
</comment>
<feature type="compositionally biased region" description="Basic and acidic residues" evidence="1">
    <location>
        <begin position="1"/>
        <end position="12"/>
    </location>
</feature>
<protein>
    <submittedName>
        <fullName evidence="2">Uncharacterized protein</fullName>
    </submittedName>
</protein>
<sequence length="55" mass="6387">MTGERKRAKETGQAEEEKEEEKEEKSEKIEVQAGRHFLNLLTVSLDDLRLLMLEA</sequence>
<feature type="compositionally biased region" description="Acidic residues" evidence="1">
    <location>
        <begin position="13"/>
        <end position="22"/>
    </location>
</feature>
<reference evidence="2 3" key="1">
    <citation type="submission" date="2024-05" db="EMBL/GenBank/DDBJ databases">
        <title>Genome sequencing and assembly of Indian major carp, Cirrhinus mrigala (Hamilton, 1822).</title>
        <authorList>
            <person name="Mohindra V."/>
            <person name="Chowdhury L.M."/>
            <person name="Lal K."/>
            <person name="Jena J.K."/>
        </authorList>
    </citation>
    <scope>NUCLEOTIDE SEQUENCE [LARGE SCALE GENOMIC DNA]</scope>
    <source>
        <strain evidence="2">CM1030</strain>
        <tissue evidence="2">Blood</tissue>
    </source>
</reference>
<name>A0ABD0R607_CIRMR</name>
<dbReference type="EMBL" id="JAMKFB020000005">
    <property type="protein sequence ID" value="KAL0193465.1"/>
    <property type="molecule type" value="Genomic_DNA"/>
</dbReference>
<dbReference type="Proteomes" id="UP001529510">
    <property type="component" value="Unassembled WGS sequence"/>
</dbReference>
<evidence type="ECO:0000313" key="2">
    <source>
        <dbReference type="EMBL" id="KAL0193465.1"/>
    </source>
</evidence>
<feature type="non-terminal residue" evidence="2">
    <location>
        <position position="55"/>
    </location>
</feature>
<proteinExistence type="predicted"/>
<feature type="region of interest" description="Disordered" evidence="1">
    <location>
        <begin position="1"/>
        <end position="29"/>
    </location>
</feature>
<gene>
    <name evidence="2" type="ORF">M9458_011761</name>
</gene>
<evidence type="ECO:0000313" key="3">
    <source>
        <dbReference type="Proteomes" id="UP001529510"/>
    </source>
</evidence>
<dbReference type="AlphaFoldDB" id="A0ABD0R607"/>
<accession>A0ABD0R607</accession>
<keyword evidence="3" id="KW-1185">Reference proteome</keyword>